<dbReference type="InterPro" id="IPR027417">
    <property type="entry name" value="P-loop_NTPase"/>
</dbReference>
<evidence type="ECO:0000313" key="7">
    <source>
        <dbReference type="EMBL" id="MDY8109904.1"/>
    </source>
</evidence>
<dbReference type="Gene3D" id="3.40.50.300">
    <property type="entry name" value="P-loop containing nucleotide triphosphate hydrolases"/>
    <property type="match status" value="1"/>
</dbReference>
<evidence type="ECO:0000256" key="2">
    <source>
        <dbReference type="ARBA" id="ARBA00005069"/>
    </source>
</evidence>
<evidence type="ECO:0000256" key="3">
    <source>
        <dbReference type="ARBA" id="ARBA00012892"/>
    </source>
</evidence>
<dbReference type="EC" id="2.7.4.23" evidence="3"/>
<reference evidence="7 8" key="1">
    <citation type="submission" date="2023-12" db="EMBL/GenBank/DDBJ databases">
        <title>Description of Novel Strain Fulvimarina sp. 2208YS6-2-32 isolated from Uroteuthis (Photololigo) edulis.</title>
        <authorList>
            <person name="Park J.-S."/>
        </authorList>
    </citation>
    <scope>NUCLEOTIDE SEQUENCE [LARGE SCALE GENOMIC DNA]</scope>
    <source>
        <strain evidence="7 8">2208YS6-2-32</strain>
    </source>
</reference>
<evidence type="ECO:0000256" key="5">
    <source>
        <dbReference type="ARBA" id="ARBA00022741"/>
    </source>
</evidence>
<organism evidence="7 8">
    <name type="scientific">Fulvimarina uroteuthidis</name>
    <dbReference type="NCBI Taxonomy" id="3098149"/>
    <lineage>
        <taxon>Bacteria</taxon>
        <taxon>Pseudomonadati</taxon>
        <taxon>Pseudomonadota</taxon>
        <taxon>Alphaproteobacteria</taxon>
        <taxon>Hyphomicrobiales</taxon>
        <taxon>Aurantimonadaceae</taxon>
        <taxon>Fulvimarina</taxon>
    </lineage>
</organism>
<name>A0ABU5I3G3_9HYPH</name>
<keyword evidence="6" id="KW-0067">ATP-binding</keyword>
<evidence type="ECO:0000256" key="1">
    <source>
        <dbReference type="ARBA" id="ARBA00000373"/>
    </source>
</evidence>
<dbReference type="SUPFAM" id="SSF52540">
    <property type="entry name" value="P-loop containing nucleoside triphosphate hydrolases"/>
    <property type="match status" value="1"/>
</dbReference>
<evidence type="ECO:0000313" key="8">
    <source>
        <dbReference type="Proteomes" id="UP001294412"/>
    </source>
</evidence>
<evidence type="ECO:0000256" key="4">
    <source>
        <dbReference type="ARBA" id="ARBA00022679"/>
    </source>
</evidence>
<dbReference type="RefSeq" id="WP_322187395.1">
    <property type="nucleotide sequence ID" value="NZ_JAXLPB010000003.1"/>
</dbReference>
<dbReference type="Proteomes" id="UP001294412">
    <property type="component" value="Unassembled WGS sequence"/>
</dbReference>
<dbReference type="NCBIfam" id="TIGR02322">
    <property type="entry name" value="phosphon_PhnN"/>
    <property type="match status" value="1"/>
</dbReference>
<comment type="catalytic activity">
    <reaction evidence="1">
        <text>alpha-D-ribose 1,5-bisphosphate + ATP = 5-phospho-alpha-D-ribose 1-diphosphate + ADP</text>
        <dbReference type="Rhea" id="RHEA:20109"/>
        <dbReference type="ChEBI" id="CHEBI:30616"/>
        <dbReference type="ChEBI" id="CHEBI:58017"/>
        <dbReference type="ChEBI" id="CHEBI:68688"/>
        <dbReference type="ChEBI" id="CHEBI:456216"/>
        <dbReference type="EC" id="2.7.4.23"/>
    </reaction>
</comment>
<dbReference type="EMBL" id="JAXLPB010000003">
    <property type="protein sequence ID" value="MDY8109904.1"/>
    <property type="molecule type" value="Genomic_DNA"/>
</dbReference>
<gene>
    <name evidence="7" type="primary">phnN</name>
    <name evidence="7" type="ORF">U0C82_12215</name>
</gene>
<keyword evidence="8" id="KW-1185">Reference proteome</keyword>
<sequence>MSPDTMPVSRSGVFIAVVGPSGAGKDTLIRRACERFESDSRFVFARRVVTRAANEDAEDHDTLDPQRFEAWEAAGRFCLTWRAHGLAYGVPSTHQADMANGACVIANLSRHSIAPALASMERVAAITVTAPQDVLVERIVARGREDRQSASERVARRGPGELPDGLVGHWTVDNSGAVDVASRRFCAVLEEIAS</sequence>
<evidence type="ECO:0000256" key="6">
    <source>
        <dbReference type="ARBA" id="ARBA00022840"/>
    </source>
</evidence>
<keyword evidence="5" id="KW-0547">Nucleotide-binding</keyword>
<dbReference type="Pfam" id="PF13671">
    <property type="entry name" value="AAA_33"/>
    <property type="match status" value="1"/>
</dbReference>
<accession>A0ABU5I3G3</accession>
<keyword evidence="4" id="KW-0808">Transferase</keyword>
<protein>
    <recommendedName>
        <fullName evidence="3">ribose 1,5-bisphosphate phosphokinase</fullName>
        <ecNumber evidence="3">2.7.4.23</ecNumber>
    </recommendedName>
</protein>
<comment type="pathway">
    <text evidence="2">Metabolic intermediate biosynthesis; 5-phospho-alpha-D-ribose 1-diphosphate biosynthesis; 5-phospho-alpha-D-ribose 1-diphosphate from D-ribose 5-phosphate (route II): step 3/3.</text>
</comment>
<proteinExistence type="predicted"/>
<comment type="caution">
    <text evidence="7">The sequence shown here is derived from an EMBL/GenBank/DDBJ whole genome shotgun (WGS) entry which is preliminary data.</text>
</comment>
<dbReference type="InterPro" id="IPR012699">
    <property type="entry name" value="PhnN"/>
</dbReference>